<name>A0A175YG40_DAUCS</name>
<keyword evidence="2" id="KW-1185">Reference proteome</keyword>
<dbReference type="AlphaFoldDB" id="A0A175YG40"/>
<dbReference type="EMBL" id="CP093351">
    <property type="protein sequence ID" value="WOH15396.1"/>
    <property type="molecule type" value="Genomic_DNA"/>
</dbReference>
<gene>
    <name evidence="1" type="ORF">DCAR_0934934</name>
</gene>
<protein>
    <submittedName>
        <fullName evidence="1">Uncharacterized protein</fullName>
    </submittedName>
</protein>
<dbReference type="Proteomes" id="UP000077755">
    <property type="component" value="Chromosome 9"/>
</dbReference>
<sequence length="64" mass="6980">MGLGTTKGDFEALSEWEYEDWLWASDEEEVQGEGVIEITDDEDEVEDASGLVVGSDQPGMGGRI</sequence>
<reference evidence="1" key="1">
    <citation type="journal article" date="2016" name="Nat. Genet.">
        <title>A high-quality carrot genome assembly provides new insights into carotenoid accumulation and asterid genome evolution.</title>
        <authorList>
            <person name="Iorizzo M."/>
            <person name="Ellison S."/>
            <person name="Senalik D."/>
            <person name="Zeng P."/>
            <person name="Satapoomin P."/>
            <person name="Huang J."/>
            <person name="Bowman M."/>
            <person name="Iovene M."/>
            <person name="Sanseverino W."/>
            <person name="Cavagnaro P."/>
            <person name="Yildiz M."/>
            <person name="Macko-Podgorni A."/>
            <person name="Moranska E."/>
            <person name="Grzebelus E."/>
            <person name="Grzebelus D."/>
            <person name="Ashrafi H."/>
            <person name="Zheng Z."/>
            <person name="Cheng S."/>
            <person name="Spooner D."/>
            <person name="Van Deynze A."/>
            <person name="Simon P."/>
        </authorList>
    </citation>
    <scope>NUCLEOTIDE SEQUENCE</scope>
    <source>
        <tissue evidence="1">Leaf</tissue>
    </source>
</reference>
<reference evidence="1" key="2">
    <citation type="submission" date="2022-03" db="EMBL/GenBank/DDBJ databases">
        <title>Draft title - Genomic analysis of global carrot germplasm unveils the trajectory of domestication and the origin of high carotenoid orange carrot.</title>
        <authorList>
            <person name="Iorizzo M."/>
            <person name="Ellison S."/>
            <person name="Senalik D."/>
            <person name="Macko-Podgorni A."/>
            <person name="Grzebelus D."/>
            <person name="Bostan H."/>
            <person name="Rolling W."/>
            <person name="Curaba J."/>
            <person name="Simon P."/>
        </authorList>
    </citation>
    <scope>NUCLEOTIDE SEQUENCE</scope>
    <source>
        <tissue evidence="1">Leaf</tissue>
    </source>
</reference>
<accession>A0A175YG40</accession>
<evidence type="ECO:0000313" key="2">
    <source>
        <dbReference type="Proteomes" id="UP000077755"/>
    </source>
</evidence>
<dbReference type="Gramene" id="KZM82579">
    <property type="protein sequence ID" value="KZM82579"/>
    <property type="gene ID" value="DCAR_030148"/>
</dbReference>
<evidence type="ECO:0000313" key="1">
    <source>
        <dbReference type="EMBL" id="WOH15396.1"/>
    </source>
</evidence>
<proteinExistence type="predicted"/>
<organism evidence="1 2">
    <name type="scientific">Daucus carota subsp. sativus</name>
    <name type="common">Carrot</name>
    <dbReference type="NCBI Taxonomy" id="79200"/>
    <lineage>
        <taxon>Eukaryota</taxon>
        <taxon>Viridiplantae</taxon>
        <taxon>Streptophyta</taxon>
        <taxon>Embryophyta</taxon>
        <taxon>Tracheophyta</taxon>
        <taxon>Spermatophyta</taxon>
        <taxon>Magnoliopsida</taxon>
        <taxon>eudicotyledons</taxon>
        <taxon>Gunneridae</taxon>
        <taxon>Pentapetalae</taxon>
        <taxon>asterids</taxon>
        <taxon>campanulids</taxon>
        <taxon>Apiales</taxon>
        <taxon>Apiaceae</taxon>
        <taxon>Apioideae</taxon>
        <taxon>Scandiceae</taxon>
        <taxon>Daucinae</taxon>
        <taxon>Daucus</taxon>
        <taxon>Daucus sect. Daucus</taxon>
    </lineage>
</organism>